<proteinExistence type="predicted"/>
<dbReference type="EMBL" id="CP092886">
    <property type="protein sequence ID" value="UYV84353.1"/>
    <property type="molecule type" value="Genomic_DNA"/>
</dbReference>
<feature type="compositionally biased region" description="Low complexity" evidence="1">
    <location>
        <begin position="1"/>
        <end position="16"/>
    </location>
</feature>
<dbReference type="InterPro" id="IPR052130">
    <property type="entry name" value="AEBP2/jing_C2H2-ZnF"/>
</dbReference>
<dbReference type="PANTHER" id="PTHR46541">
    <property type="entry name" value="ZINC FINGER PROTEIN AEBP2"/>
    <property type="match status" value="1"/>
</dbReference>
<evidence type="ECO:0000259" key="2">
    <source>
        <dbReference type="Pfam" id="PF01498"/>
    </source>
</evidence>
<name>A0ABY6LTD3_9ARAC</name>
<dbReference type="Proteomes" id="UP001235939">
    <property type="component" value="Chromosome X"/>
</dbReference>
<protein>
    <recommendedName>
        <fullName evidence="2">Transposase Tc1-like domain-containing protein</fullName>
    </recommendedName>
</protein>
<dbReference type="Gene3D" id="3.30.160.60">
    <property type="entry name" value="Classic Zinc Finger"/>
    <property type="match status" value="1"/>
</dbReference>
<dbReference type="InterPro" id="IPR002492">
    <property type="entry name" value="Transposase_Tc1-like"/>
</dbReference>
<organism evidence="3 4">
    <name type="scientific">Cordylochernes scorpioides</name>
    <dbReference type="NCBI Taxonomy" id="51811"/>
    <lineage>
        <taxon>Eukaryota</taxon>
        <taxon>Metazoa</taxon>
        <taxon>Ecdysozoa</taxon>
        <taxon>Arthropoda</taxon>
        <taxon>Chelicerata</taxon>
        <taxon>Arachnida</taxon>
        <taxon>Pseudoscorpiones</taxon>
        <taxon>Cheliferoidea</taxon>
        <taxon>Chernetidae</taxon>
        <taxon>Cordylochernes</taxon>
    </lineage>
</organism>
<evidence type="ECO:0000313" key="4">
    <source>
        <dbReference type="Proteomes" id="UP001235939"/>
    </source>
</evidence>
<feature type="compositionally biased region" description="Pro residues" evidence="1">
    <location>
        <begin position="28"/>
        <end position="37"/>
    </location>
</feature>
<evidence type="ECO:0000256" key="1">
    <source>
        <dbReference type="SAM" id="MobiDB-lite"/>
    </source>
</evidence>
<evidence type="ECO:0000313" key="3">
    <source>
        <dbReference type="EMBL" id="UYV84353.1"/>
    </source>
</evidence>
<feature type="compositionally biased region" description="Low complexity" evidence="1">
    <location>
        <begin position="51"/>
        <end position="71"/>
    </location>
</feature>
<gene>
    <name evidence="3" type="ORF">LAZ67_X001922</name>
</gene>
<dbReference type="PANTHER" id="PTHR46541:SF1">
    <property type="entry name" value="ZINC FINGER PROTEIN AEBP2"/>
    <property type="match status" value="1"/>
</dbReference>
<feature type="domain" description="Transposase Tc1-like" evidence="2">
    <location>
        <begin position="136"/>
        <end position="206"/>
    </location>
</feature>
<reference evidence="3 4" key="1">
    <citation type="submission" date="2022-03" db="EMBL/GenBank/DDBJ databases">
        <title>A chromosomal length assembly of Cordylochernes scorpioides.</title>
        <authorList>
            <person name="Zeh D."/>
            <person name="Zeh J."/>
        </authorList>
    </citation>
    <scope>NUCLEOTIDE SEQUENCE [LARGE SCALE GENOMIC DNA]</scope>
    <source>
        <strain evidence="3">IN4F17</strain>
        <tissue evidence="3">Whole Body</tissue>
    </source>
</reference>
<feature type="region of interest" description="Disordered" evidence="1">
    <location>
        <begin position="1"/>
        <end position="75"/>
    </location>
</feature>
<accession>A0ABY6LTD3</accession>
<sequence>MVVVSSDSCHSSSDGSAGPCSPESYPGTPQPMPPLPPSLYSTDPPVSSWLASSRPAAPRSAPTPTASPPTTGHKCQWSDCNKDIGRAGLVDHIRHAHVDIQRSSESYVCLWMGCKEGTTDKRVQSHPPQCTTSRADRQIVRMAVTDRSVTSRTVAQHIQSVMHHPVSAHTIRRHLHQSGLSTRCPLLCLPLTQNYRRLHSQWCDERRMWTAEWNDLLMSYTSVCNTTMVGFESGDTV</sequence>
<keyword evidence="4" id="KW-1185">Reference proteome</keyword>
<dbReference type="Pfam" id="PF01498">
    <property type="entry name" value="HTH_Tnp_Tc3_2"/>
    <property type="match status" value="1"/>
</dbReference>